<accession>A0A7I7WLE0</accession>
<reference evidence="1 2" key="1">
    <citation type="journal article" date="2019" name="Emerg. Microbes Infect.">
        <title>Comprehensive subspecies identification of 175 nontuberculous mycobacteria species based on 7547 genomic profiles.</title>
        <authorList>
            <person name="Matsumoto Y."/>
            <person name="Kinjo T."/>
            <person name="Motooka D."/>
            <person name="Nabeya D."/>
            <person name="Jung N."/>
            <person name="Uechi K."/>
            <person name="Horii T."/>
            <person name="Iida T."/>
            <person name="Fujita J."/>
            <person name="Nakamura S."/>
        </authorList>
    </citation>
    <scope>NUCLEOTIDE SEQUENCE [LARGE SCALE GENOMIC DNA]</scope>
    <source>
        <strain evidence="1 2">JCM 12688</strain>
    </source>
</reference>
<evidence type="ECO:0000313" key="1">
    <source>
        <dbReference type="EMBL" id="BBZ17607.1"/>
    </source>
</evidence>
<name>A0A7I7WLE0_MYCGU</name>
<protein>
    <recommendedName>
        <fullName evidence="3">Amidohydrolase</fullName>
    </recommendedName>
</protein>
<sequence>MNKVDMILISVDDHIVEPPDMFKNHLQKRYLDEAPRLVHNADGSDTWQFRDVVIPNVALNAVAGRPKEEYGLAAVGCALVAAGIGTPVQPWTRRPVRPRGPRARARR</sequence>
<organism evidence="1 2">
    <name type="scientific">Mycolicibacterium gadium</name>
    <name type="common">Mycobacterium gadium</name>
    <dbReference type="NCBI Taxonomy" id="1794"/>
    <lineage>
        <taxon>Bacteria</taxon>
        <taxon>Bacillati</taxon>
        <taxon>Actinomycetota</taxon>
        <taxon>Actinomycetes</taxon>
        <taxon>Mycobacteriales</taxon>
        <taxon>Mycobacteriaceae</taxon>
        <taxon>Mycolicibacterium</taxon>
    </lineage>
</organism>
<dbReference type="Gene3D" id="3.20.20.140">
    <property type="entry name" value="Metal-dependent hydrolases"/>
    <property type="match status" value="1"/>
</dbReference>
<dbReference type="EMBL" id="AP022608">
    <property type="protein sequence ID" value="BBZ17607.1"/>
    <property type="molecule type" value="Genomic_DNA"/>
</dbReference>
<evidence type="ECO:0008006" key="3">
    <source>
        <dbReference type="Google" id="ProtNLM"/>
    </source>
</evidence>
<gene>
    <name evidence="1" type="ORF">MGAD_19420</name>
</gene>
<dbReference type="AlphaFoldDB" id="A0A7I7WLE0"/>
<proteinExistence type="predicted"/>
<dbReference type="KEGG" id="mgad:MGAD_19420"/>
<dbReference type="Proteomes" id="UP000466187">
    <property type="component" value="Chromosome"/>
</dbReference>
<evidence type="ECO:0000313" key="2">
    <source>
        <dbReference type="Proteomes" id="UP000466187"/>
    </source>
</evidence>